<evidence type="ECO:0000256" key="1">
    <source>
        <dbReference type="SAM" id="MobiDB-lite"/>
    </source>
</evidence>
<organism evidence="2 3">
    <name type="scientific">Dendrobium thyrsiflorum</name>
    <name type="common">Pinecone-like raceme dendrobium</name>
    <name type="synonym">Orchid</name>
    <dbReference type="NCBI Taxonomy" id="117978"/>
    <lineage>
        <taxon>Eukaryota</taxon>
        <taxon>Viridiplantae</taxon>
        <taxon>Streptophyta</taxon>
        <taxon>Embryophyta</taxon>
        <taxon>Tracheophyta</taxon>
        <taxon>Spermatophyta</taxon>
        <taxon>Magnoliopsida</taxon>
        <taxon>Liliopsida</taxon>
        <taxon>Asparagales</taxon>
        <taxon>Orchidaceae</taxon>
        <taxon>Epidendroideae</taxon>
        <taxon>Malaxideae</taxon>
        <taxon>Dendrobiinae</taxon>
        <taxon>Dendrobium</taxon>
    </lineage>
</organism>
<protein>
    <submittedName>
        <fullName evidence="2">Uncharacterized protein</fullName>
    </submittedName>
</protein>
<gene>
    <name evidence="2" type="ORF">M5K25_025351</name>
</gene>
<dbReference type="Proteomes" id="UP001552299">
    <property type="component" value="Unassembled WGS sequence"/>
</dbReference>
<sequence length="283" mass="31594">MTRTSRNLSRSPHASCDQPNTLSLASDGEIITCGNQTVLPSGYAGHRARTKPSTVRYRALYLLATTQYRAVPGDTERYRVLILCMVPSAVERCPVVPSSSTERYRVPVLSSTEQYRLRVLSSTNFRLPFLIQREVAFPRLIDVIGVFSQTKGKEETLEHQDVPVDTAAVKVFNPHHVRESSVWGLQVYLSERGAVISPQAGTYEYPFLVVGAAPIFHPTALEKSAYRRFAGPSRTPKKRLLDHPFRHKHRDALPPTTLIKTCIGGRFVALQASKMGTRSFRGS</sequence>
<evidence type="ECO:0000313" key="3">
    <source>
        <dbReference type="Proteomes" id="UP001552299"/>
    </source>
</evidence>
<dbReference type="EMBL" id="JANQDX010000018">
    <property type="protein sequence ID" value="KAL0906826.1"/>
    <property type="molecule type" value="Genomic_DNA"/>
</dbReference>
<accession>A0ABD0U423</accession>
<reference evidence="2 3" key="1">
    <citation type="journal article" date="2024" name="Plant Biotechnol. J.">
        <title>Dendrobium thyrsiflorum genome and its molecular insights into genes involved in important horticultural traits.</title>
        <authorList>
            <person name="Chen B."/>
            <person name="Wang J.Y."/>
            <person name="Zheng P.J."/>
            <person name="Li K.L."/>
            <person name="Liang Y.M."/>
            <person name="Chen X.F."/>
            <person name="Zhang C."/>
            <person name="Zhao X."/>
            <person name="He X."/>
            <person name="Zhang G.Q."/>
            <person name="Liu Z.J."/>
            <person name="Xu Q."/>
        </authorList>
    </citation>
    <scope>NUCLEOTIDE SEQUENCE [LARGE SCALE GENOMIC DNA]</scope>
    <source>
        <strain evidence="2">GZMU011</strain>
    </source>
</reference>
<evidence type="ECO:0000313" key="2">
    <source>
        <dbReference type="EMBL" id="KAL0906826.1"/>
    </source>
</evidence>
<keyword evidence="3" id="KW-1185">Reference proteome</keyword>
<dbReference type="AlphaFoldDB" id="A0ABD0U423"/>
<comment type="caution">
    <text evidence="2">The sequence shown here is derived from an EMBL/GenBank/DDBJ whole genome shotgun (WGS) entry which is preliminary data.</text>
</comment>
<name>A0ABD0U423_DENTH</name>
<feature type="region of interest" description="Disordered" evidence="1">
    <location>
        <begin position="1"/>
        <end position="20"/>
    </location>
</feature>
<proteinExistence type="predicted"/>